<dbReference type="PANTHER" id="PTHR48081">
    <property type="entry name" value="AB HYDROLASE SUPERFAMILY PROTEIN C4A8.06C"/>
    <property type="match status" value="1"/>
</dbReference>
<evidence type="ECO:0000313" key="5">
    <source>
        <dbReference type="EMBL" id="MBC2593545.1"/>
    </source>
</evidence>
<gene>
    <name evidence="5" type="ORF">H5P28_04650</name>
</gene>
<evidence type="ECO:0000256" key="2">
    <source>
        <dbReference type="ARBA" id="ARBA00022801"/>
    </source>
</evidence>
<accession>A0A842HAZ1</accession>
<keyword evidence="6" id="KW-1185">Reference proteome</keyword>
<dbReference type="AlphaFoldDB" id="A0A842HAZ1"/>
<organism evidence="5 6">
    <name type="scientific">Ruficoccus amylovorans</name>
    <dbReference type="NCBI Taxonomy" id="1804625"/>
    <lineage>
        <taxon>Bacteria</taxon>
        <taxon>Pseudomonadati</taxon>
        <taxon>Verrucomicrobiota</taxon>
        <taxon>Opitutia</taxon>
        <taxon>Puniceicoccales</taxon>
        <taxon>Cerasicoccaceae</taxon>
        <taxon>Ruficoccus</taxon>
    </lineage>
</organism>
<dbReference type="InterPro" id="IPR029058">
    <property type="entry name" value="AB_hydrolase_fold"/>
</dbReference>
<dbReference type="InterPro" id="IPR013094">
    <property type="entry name" value="AB_hydrolase_3"/>
</dbReference>
<dbReference type="EMBL" id="JACHVB010000014">
    <property type="protein sequence ID" value="MBC2593545.1"/>
    <property type="molecule type" value="Genomic_DNA"/>
</dbReference>
<name>A0A842HAZ1_9BACT</name>
<dbReference type="RefSeq" id="WP_185674551.1">
    <property type="nucleotide sequence ID" value="NZ_JACHVB010000014.1"/>
</dbReference>
<protein>
    <submittedName>
        <fullName evidence="5">Alpha/beta hydrolase</fullName>
    </submittedName>
</protein>
<proteinExistence type="inferred from homology"/>
<dbReference type="Pfam" id="PF07859">
    <property type="entry name" value="Abhydrolase_3"/>
    <property type="match status" value="1"/>
</dbReference>
<sequence>MFKAHFARLVIPCLASLLTMTSLYSQSPTPDTVIPYKDTTKGELTLSVFYPEGHKPTDKTPAIVFFFGGGWVTGGPSQFYSHCEYLASRGIVAIAAQYRTKNSHGTTPQEAVMDGKSAMRWVRAHAAELGIDPDRIAAGGGSAGGQVAAATALAKGFDEDSDTSVSCRPDALVLFNPVIDNGPGGYGHDRVKEYWEAFSPMNNIDADAPPTVIFLGTKDNLIPVSTAETYKTRMEQNGVRCDLHLYQDQTHGFFNTSHPEHFYLTLLETDKFLTSLGYLQGDPTLQPPTAETTSPAAK</sequence>
<comment type="caution">
    <text evidence="5">The sequence shown here is derived from an EMBL/GenBank/DDBJ whole genome shotgun (WGS) entry which is preliminary data.</text>
</comment>
<reference evidence="5 6" key="1">
    <citation type="submission" date="2020-07" db="EMBL/GenBank/DDBJ databases">
        <authorList>
            <person name="Feng X."/>
        </authorList>
    </citation>
    <scope>NUCLEOTIDE SEQUENCE [LARGE SCALE GENOMIC DNA]</scope>
    <source>
        <strain evidence="5 6">JCM31066</strain>
    </source>
</reference>
<dbReference type="GO" id="GO:0004806">
    <property type="term" value="F:triacylglycerol lipase activity"/>
    <property type="evidence" value="ECO:0007669"/>
    <property type="project" value="TreeGrafter"/>
</dbReference>
<dbReference type="Proteomes" id="UP000546464">
    <property type="component" value="Unassembled WGS sequence"/>
</dbReference>
<feature type="domain" description="Alpha/beta hydrolase fold-3" evidence="4">
    <location>
        <begin position="63"/>
        <end position="254"/>
    </location>
</feature>
<evidence type="ECO:0000313" key="6">
    <source>
        <dbReference type="Proteomes" id="UP000546464"/>
    </source>
</evidence>
<dbReference type="Gene3D" id="3.40.50.1820">
    <property type="entry name" value="alpha/beta hydrolase"/>
    <property type="match status" value="1"/>
</dbReference>
<evidence type="ECO:0000259" key="4">
    <source>
        <dbReference type="Pfam" id="PF07859"/>
    </source>
</evidence>
<dbReference type="PANTHER" id="PTHR48081:SF30">
    <property type="entry name" value="ACETYL-HYDROLASE LIPR-RELATED"/>
    <property type="match status" value="1"/>
</dbReference>
<keyword evidence="3" id="KW-0732">Signal</keyword>
<feature type="signal peptide" evidence="3">
    <location>
        <begin position="1"/>
        <end position="25"/>
    </location>
</feature>
<dbReference type="SUPFAM" id="SSF53474">
    <property type="entry name" value="alpha/beta-Hydrolases"/>
    <property type="match status" value="1"/>
</dbReference>
<keyword evidence="2 5" id="KW-0378">Hydrolase</keyword>
<dbReference type="InterPro" id="IPR050300">
    <property type="entry name" value="GDXG_lipolytic_enzyme"/>
</dbReference>
<evidence type="ECO:0000256" key="3">
    <source>
        <dbReference type="SAM" id="SignalP"/>
    </source>
</evidence>
<evidence type="ECO:0000256" key="1">
    <source>
        <dbReference type="ARBA" id="ARBA00010515"/>
    </source>
</evidence>
<comment type="similarity">
    <text evidence="1">Belongs to the 'GDXG' lipolytic enzyme family.</text>
</comment>
<feature type="chain" id="PRO_5032842176" evidence="3">
    <location>
        <begin position="26"/>
        <end position="298"/>
    </location>
</feature>